<sequence>MQVLNAKMTPRQAGRSIRTSGMARLDAVVPAASWSGASTAGASLASRATPIPRMAPGIAPSRPQPNIVCRTATVDAPPAAGTSGGSSVREDIRNIAIIAHVDHGKTTLVDAMLKQSKVFRDNQNTAERIMDSNDLERERGITILAKNTAVRYRGIKVNIIDTPGHADFGGEVERVINMCDGVLLLVDSVEGPMPQTRFVLRKALELNKRVVVVVNKIDRPAARPEWVIDSTFELFMDLGASDELCEFPVVYASGVNGIAGMTPDGLAADLEPLFETIVKEIRPPTVAPEAPLQMLCANIDYDEHKGRIAIGRVTSGTIRRGQTISICSSLEPGKVRTAKIAELFVYDNFSRVPVEEVTAGDICALSGIADIKIGETITQRENPVPLPTIKVEDPTVSMTFKVNTSPFAGKEGKYVTSRNLKDRLDRELERNLALRVDPGETSDSFVVSGRGTLHLGILIENMRREGYEFEIGPPKVITREVNGKNCEPYEEAIVDVPENYVGAVVELFAQRKGEMVDLIPSIQGASRVKFRIATRGLLGLKNALLTATRGLGVMNTLFLEYAPVAGEILMRENGSLVAHETGQVTSYALESAQERGQLFVRPGDQVYEGQCVGVHAKAGDLKVNVCKTKQLTNMRAACRTGKADLYAVQVGLDEPRTMGLDDALEYINDDEQVEVTPKSVRIRKDPSAANKGRKGK</sequence>
<protein>
    <recommendedName>
        <fullName evidence="1">Elongation factor Tu, chloroplastic</fullName>
    </recommendedName>
</protein>
<dbReference type="InterPro" id="IPR004161">
    <property type="entry name" value="EFTu-like_2"/>
</dbReference>
<dbReference type="CDD" id="cd03710">
    <property type="entry name" value="BipA_TypA_C"/>
    <property type="match status" value="1"/>
</dbReference>
<dbReference type="GO" id="GO:0003924">
    <property type="term" value="F:GTPase activity"/>
    <property type="evidence" value="ECO:0007669"/>
    <property type="project" value="InterPro"/>
</dbReference>
<dbReference type="InterPro" id="IPR048876">
    <property type="entry name" value="BipA_C"/>
</dbReference>
<feature type="domain" description="Tr-type G" evidence="3">
    <location>
        <begin position="90"/>
        <end position="285"/>
    </location>
</feature>
<dbReference type="InterPro" id="IPR006298">
    <property type="entry name" value="BipA"/>
</dbReference>
<dbReference type="Gene3D" id="2.40.50.250">
    <property type="entry name" value="bipa protein"/>
    <property type="match status" value="1"/>
</dbReference>
<dbReference type="PANTHER" id="PTHR42908:SF8">
    <property type="entry name" value="TR-TYPE G DOMAIN-CONTAINING PROTEIN"/>
    <property type="match status" value="1"/>
</dbReference>
<dbReference type="Gene3D" id="3.40.50.300">
    <property type="entry name" value="P-loop containing nucleotide triphosphate hydrolases"/>
    <property type="match status" value="1"/>
</dbReference>
<dbReference type="Proteomes" id="UP000001058">
    <property type="component" value="Unassembled WGS sequence"/>
</dbReference>
<dbReference type="Gene3D" id="3.30.70.870">
    <property type="entry name" value="Elongation Factor G (Translational Gtpase), domain 3"/>
    <property type="match status" value="1"/>
</dbReference>
<dbReference type="InterPro" id="IPR031157">
    <property type="entry name" value="G_TR_CS"/>
</dbReference>
<dbReference type="Gene3D" id="2.40.30.10">
    <property type="entry name" value="Translation factors"/>
    <property type="match status" value="1"/>
</dbReference>
<dbReference type="PROSITE" id="PS00301">
    <property type="entry name" value="G_TR_1"/>
    <property type="match status" value="1"/>
</dbReference>
<dbReference type="InterPro" id="IPR000640">
    <property type="entry name" value="EFG_V-like"/>
</dbReference>
<evidence type="ECO:0000313" key="4">
    <source>
        <dbReference type="EMBL" id="EFJ47982.1"/>
    </source>
</evidence>
<dbReference type="GeneID" id="9615247"/>
<keyword evidence="5" id="KW-1185">Reference proteome</keyword>
<dbReference type="SMART" id="SM00838">
    <property type="entry name" value="EFG_C"/>
    <property type="match status" value="1"/>
</dbReference>
<dbReference type="InterPro" id="IPR035647">
    <property type="entry name" value="EFG_III/V"/>
</dbReference>
<dbReference type="InterPro" id="IPR047042">
    <property type="entry name" value="BipA_II"/>
</dbReference>
<dbReference type="RefSeq" id="XP_002951088.1">
    <property type="nucleotide sequence ID" value="XM_002951042.1"/>
</dbReference>
<dbReference type="AlphaFoldDB" id="D8TXC2"/>
<dbReference type="CDD" id="cd03691">
    <property type="entry name" value="BipA_TypA_II"/>
    <property type="match status" value="1"/>
</dbReference>
<dbReference type="InterPro" id="IPR005225">
    <property type="entry name" value="Small_GTP-bd"/>
</dbReference>
<dbReference type="CDD" id="cd01891">
    <property type="entry name" value="TypA_BipA"/>
    <property type="match status" value="1"/>
</dbReference>
<evidence type="ECO:0000256" key="1">
    <source>
        <dbReference type="ARBA" id="ARBA00021392"/>
    </source>
</evidence>
<dbReference type="InterPro" id="IPR000795">
    <property type="entry name" value="T_Tr_GTP-bd_dom"/>
</dbReference>
<dbReference type="Pfam" id="PF21018">
    <property type="entry name" value="BipA_C"/>
    <property type="match status" value="1"/>
</dbReference>
<dbReference type="EMBL" id="GL378342">
    <property type="protein sequence ID" value="EFJ47982.1"/>
    <property type="molecule type" value="Genomic_DNA"/>
</dbReference>
<proteinExistence type="inferred from homology"/>
<dbReference type="CDD" id="cd16263">
    <property type="entry name" value="BipA_III"/>
    <property type="match status" value="1"/>
</dbReference>
<dbReference type="NCBIfam" id="TIGR01394">
    <property type="entry name" value="TypA_BipA"/>
    <property type="match status" value="1"/>
</dbReference>
<dbReference type="InterPro" id="IPR009000">
    <property type="entry name" value="Transl_B-barrel_sf"/>
</dbReference>
<dbReference type="FunFam" id="2.40.30.10:FF:000016">
    <property type="entry name" value="GTP-binding protein TypA"/>
    <property type="match status" value="1"/>
</dbReference>
<dbReference type="InterPro" id="IPR047043">
    <property type="entry name" value="BipA_III"/>
</dbReference>
<dbReference type="FunFam" id="3.30.70.870:FF:000003">
    <property type="entry name" value="GTP-binding protein TypA"/>
    <property type="match status" value="1"/>
</dbReference>
<dbReference type="Pfam" id="PF03144">
    <property type="entry name" value="GTP_EFTU_D2"/>
    <property type="match status" value="1"/>
</dbReference>
<evidence type="ECO:0000256" key="2">
    <source>
        <dbReference type="SAM" id="MobiDB-lite"/>
    </source>
</evidence>
<dbReference type="InterPro" id="IPR047041">
    <property type="entry name" value="BipA_GTP-bd_dom"/>
</dbReference>
<dbReference type="KEGG" id="vcn:VOLCADRAFT_81313"/>
<dbReference type="eggNOG" id="KOG0462">
    <property type="taxonomic scope" value="Eukaryota"/>
</dbReference>
<dbReference type="NCBIfam" id="TIGR00231">
    <property type="entry name" value="small_GTP"/>
    <property type="match status" value="1"/>
</dbReference>
<dbReference type="Pfam" id="PF00679">
    <property type="entry name" value="EFG_C"/>
    <property type="match status" value="1"/>
</dbReference>
<dbReference type="HAMAP" id="MF_00849">
    <property type="entry name" value="BipA"/>
    <property type="match status" value="1"/>
</dbReference>
<dbReference type="InterPro" id="IPR042116">
    <property type="entry name" value="TypA/BipA_C"/>
</dbReference>
<name>D8TXC2_VOLCA</name>
<dbReference type="GO" id="GO:1990904">
    <property type="term" value="C:ribonucleoprotein complex"/>
    <property type="evidence" value="ECO:0007669"/>
    <property type="project" value="TreeGrafter"/>
</dbReference>
<dbReference type="Gene3D" id="3.30.70.240">
    <property type="match status" value="1"/>
</dbReference>
<organism evidence="5">
    <name type="scientific">Volvox carteri f. nagariensis</name>
    <dbReference type="NCBI Taxonomy" id="3068"/>
    <lineage>
        <taxon>Eukaryota</taxon>
        <taxon>Viridiplantae</taxon>
        <taxon>Chlorophyta</taxon>
        <taxon>core chlorophytes</taxon>
        <taxon>Chlorophyceae</taxon>
        <taxon>CS clade</taxon>
        <taxon>Chlamydomonadales</taxon>
        <taxon>Volvocaceae</taxon>
        <taxon>Volvox</taxon>
    </lineage>
</organism>
<evidence type="ECO:0000259" key="3">
    <source>
        <dbReference type="PROSITE" id="PS51722"/>
    </source>
</evidence>
<dbReference type="FunFam" id="3.30.70.240:FF:000002">
    <property type="entry name" value="GTP-binding protein TypA"/>
    <property type="match status" value="1"/>
</dbReference>
<dbReference type="GO" id="GO:0042254">
    <property type="term" value="P:ribosome biogenesis"/>
    <property type="evidence" value="ECO:0007669"/>
    <property type="project" value="UniProtKB-ARBA"/>
</dbReference>
<gene>
    <name evidence="4" type="ORF">VOLCADRAFT_81313</name>
</gene>
<accession>D8TXC2</accession>
<dbReference type="FunFam" id="3.40.50.300:FF:000055">
    <property type="entry name" value="GTP-binding protein TypA"/>
    <property type="match status" value="1"/>
</dbReference>
<dbReference type="InParanoid" id="D8TXC2"/>
<dbReference type="GO" id="GO:0010467">
    <property type="term" value="P:gene expression"/>
    <property type="evidence" value="ECO:0007669"/>
    <property type="project" value="UniProtKB-ARBA"/>
</dbReference>
<dbReference type="PROSITE" id="PS51722">
    <property type="entry name" value="G_TR_2"/>
    <property type="match status" value="1"/>
</dbReference>
<feature type="region of interest" description="Disordered" evidence="2">
    <location>
        <begin position="677"/>
        <end position="696"/>
    </location>
</feature>
<dbReference type="SUPFAM" id="SSF54980">
    <property type="entry name" value="EF-G C-terminal domain-like"/>
    <property type="match status" value="2"/>
</dbReference>
<dbReference type="STRING" id="3068.D8TXC2"/>
<evidence type="ECO:0000313" key="5">
    <source>
        <dbReference type="Proteomes" id="UP000001058"/>
    </source>
</evidence>
<dbReference type="GO" id="GO:0009409">
    <property type="term" value="P:response to cold"/>
    <property type="evidence" value="ECO:0007669"/>
    <property type="project" value="UniProtKB-ARBA"/>
</dbReference>
<dbReference type="PRINTS" id="PR00315">
    <property type="entry name" value="ELONGATNFCT"/>
</dbReference>
<dbReference type="GO" id="GO:0005525">
    <property type="term" value="F:GTP binding"/>
    <property type="evidence" value="ECO:0007669"/>
    <property type="project" value="InterPro"/>
</dbReference>
<dbReference type="OrthoDB" id="364892at2759"/>
<dbReference type="FunCoup" id="D8TXC2">
    <property type="interactions" value="490"/>
</dbReference>
<dbReference type="SUPFAM" id="SSF52540">
    <property type="entry name" value="P-loop containing nucleoside triphosphate hydrolases"/>
    <property type="match status" value="1"/>
</dbReference>
<dbReference type="SUPFAM" id="SSF50447">
    <property type="entry name" value="Translation proteins"/>
    <property type="match status" value="1"/>
</dbReference>
<dbReference type="Pfam" id="PF00009">
    <property type="entry name" value="GTP_EFTU"/>
    <property type="match status" value="1"/>
</dbReference>
<dbReference type="InterPro" id="IPR035651">
    <property type="entry name" value="BipA_V"/>
</dbReference>
<reference evidence="4 5" key="1">
    <citation type="journal article" date="2010" name="Science">
        <title>Genomic analysis of organismal complexity in the multicellular green alga Volvox carteri.</title>
        <authorList>
            <person name="Prochnik S.E."/>
            <person name="Umen J."/>
            <person name="Nedelcu A.M."/>
            <person name="Hallmann A."/>
            <person name="Miller S.M."/>
            <person name="Nishii I."/>
            <person name="Ferris P."/>
            <person name="Kuo A."/>
            <person name="Mitros T."/>
            <person name="Fritz-Laylin L.K."/>
            <person name="Hellsten U."/>
            <person name="Chapman J."/>
            <person name="Simakov O."/>
            <person name="Rensing S.A."/>
            <person name="Terry A."/>
            <person name="Pangilinan J."/>
            <person name="Kapitonov V."/>
            <person name="Jurka J."/>
            <person name="Salamov A."/>
            <person name="Shapiro H."/>
            <person name="Schmutz J."/>
            <person name="Grimwood J."/>
            <person name="Lindquist E."/>
            <person name="Lucas S."/>
            <person name="Grigoriev I.V."/>
            <person name="Schmitt R."/>
            <person name="Kirk D."/>
            <person name="Rokhsar D.S."/>
        </authorList>
    </citation>
    <scope>NUCLEOTIDE SEQUENCE [LARGE SCALE GENOMIC DNA]</scope>
    <source>
        <strain evidence="5">f. Nagariensis / Eve</strain>
    </source>
</reference>
<dbReference type="GO" id="GO:0005829">
    <property type="term" value="C:cytosol"/>
    <property type="evidence" value="ECO:0007669"/>
    <property type="project" value="TreeGrafter"/>
</dbReference>
<dbReference type="PANTHER" id="PTHR42908">
    <property type="entry name" value="TRANSLATION ELONGATION FACTOR-RELATED"/>
    <property type="match status" value="1"/>
</dbReference>
<dbReference type="InterPro" id="IPR027417">
    <property type="entry name" value="P-loop_NTPase"/>
</dbReference>
<dbReference type="FunFam" id="2.40.50.250:FF:000001">
    <property type="entry name" value="GTP-binding protein TypA"/>
    <property type="match status" value="1"/>
</dbReference>